<dbReference type="PANTHER" id="PTHR42879">
    <property type="entry name" value="3-OXOACYL-(ACYL-CARRIER-PROTEIN) REDUCTASE"/>
    <property type="match status" value="1"/>
</dbReference>
<dbReference type="InterPro" id="IPR002347">
    <property type="entry name" value="SDR_fam"/>
</dbReference>
<dbReference type="SUPFAM" id="SSF51735">
    <property type="entry name" value="NAD(P)-binding Rossmann-fold domains"/>
    <property type="match status" value="1"/>
</dbReference>
<name>A0ABN1XWF2_9PSEU</name>
<keyword evidence="3" id="KW-1185">Reference proteome</keyword>
<dbReference type="EMBL" id="BAAAJK010000017">
    <property type="protein sequence ID" value="GAA1391891.1"/>
    <property type="molecule type" value="Genomic_DNA"/>
</dbReference>
<evidence type="ECO:0000313" key="3">
    <source>
        <dbReference type="Proteomes" id="UP001501414"/>
    </source>
</evidence>
<proteinExistence type="inferred from homology"/>
<dbReference type="PANTHER" id="PTHR42879:SF6">
    <property type="entry name" value="NADPH-DEPENDENT REDUCTASE BACG"/>
    <property type="match status" value="1"/>
</dbReference>
<comment type="caution">
    <text evidence="2">The sequence shown here is derived from an EMBL/GenBank/DDBJ whole genome shotgun (WGS) entry which is preliminary data.</text>
</comment>
<dbReference type="Proteomes" id="UP001501414">
    <property type="component" value="Unassembled WGS sequence"/>
</dbReference>
<comment type="similarity">
    <text evidence="1">Belongs to the short-chain dehydrogenases/reductases (SDR) family.</text>
</comment>
<evidence type="ECO:0000256" key="1">
    <source>
        <dbReference type="ARBA" id="ARBA00006484"/>
    </source>
</evidence>
<organism evidence="2 3">
    <name type="scientific">Pseudonocardia kongjuensis</name>
    <dbReference type="NCBI Taxonomy" id="102227"/>
    <lineage>
        <taxon>Bacteria</taxon>
        <taxon>Bacillati</taxon>
        <taxon>Actinomycetota</taxon>
        <taxon>Actinomycetes</taxon>
        <taxon>Pseudonocardiales</taxon>
        <taxon>Pseudonocardiaceae</taxon>
        <taxon>Pseudonocardia</taxon>
    </lineage>
</organism>
<accession>A0ABN1XWF2</accession>
<sequence>MPGVLGRAQPDGQLRPGLGELVAEGFGEHVGVAGTARVEHEQDGIDGLGHTAHRSQVQRRDGCGTLAGMDLQLAGRRAIVTGGSRGIGLATARALAAEGARVALVARDPDRLAAAAASLRDAAAPEIITVSADSDDDAAVRAAVGTVVDRFGGIDVLVNAAARPAGSAPPPNLGSLTDDAVRAELETKLLGYLRFARAVAPLMTAQGWGRIVNVSGLNARKSSTLVGSVRNVAVASMTAALAAELGPHGVNVTVVHPGFTETERTPALVDARAAALGTDPATARAGLDATTTIGRITTAAEVADVITFLCSPRSVAINGDAVAAGGGTPGVTHY</sequence>
<protein>
    <submittedName>
        <fullName evidence="2">SDR family oxidoreductase</fullName>
    </submittedName>
</protein>
<dbReference type="Pfam" id="PF00106">
    <property type="entry name" value="adh_short"/>
    <property type="match status" value="1"/>
</dbReference>
<dbReference type="Gene3D" id="3.40.50.720">
    <property type="entry name" value="NAD(P)-binding Rossmann-like Domain"/>
    <property type="match status" value="1"/>
</dbReference>
<dbReference type="InterPro" id="IPR036291">
    <property type="entry name" value="NAD(P)-bd_dom_sf"/>
</dbReference>
<reference evidence="2 3" key="1">
    <citation type="journal article" date="2019" name="Int. J. Syst. Evol. Microbiol.">
        <title>The Global Catalogue of Microorganisms (GCM) 10K type strain sequencing project: providing services to taxonomists for standard genome sequencing and annotation.</title>
        <authorList>
            <consortium name="The Broad Institute Genomics Platform"/>
            <consortium name="The Broad Institute Genome Sequencing Center for Infectious Disease"/>
            <person name="Wu L."/>
            <person name="Ma J."/>
        </authorList>
    </citation>
    <scope>NUCLEOTIDE SEQUENCE [LARGE SCALE GENOMIC DNA]</scope>
    <source>
        <strain evidence="2 3">JCM 11896</strain>
    </source>
</reference>
<dbReference type="PRINTS" id="PR00081">
    <property type="entry name" value="GDHRDH"/>
</dbReference>
<gene>
    <name evidence="2" type="ORF">GCM10009613_35220</name>
</gene>
<dbReference type="InterPro" id="IPR050259">
    <property type="entry name" value="SDR"/>
</dbReference>
<evidence type="ECO:0000313" key="2">
    <source>
        <dbReference type="EMBL" id="GAA1391891.1"/>
    </source>
</evidence>